<name>Q4W1I2_STAAU</name>
<sequence>MANILPPEVKAISHPNAILPICLKGFLLNMTVNPIILGAFVSPIIIK</sequence>
<dbReference type="AlphaFoldDB" id="Q4W1I2"/>
<protein>
    <submittedName>
        <fullName evidence="1">Uncharacterized protein</fullName>
    </submittedName>
</protein>
<reference evidence="1" key="1">
    <citation type="submission" date="2005-02" db="EMBL/GenBank/DDBJ databases">
        <title>Molecular Genetic Analysis of MRSA isolates recovered in Irish hospitals between 1971 and 2004.</title>
        <authorList>
            <person name="Shore A."/>
        </authorList>
    </citation>
    <scope>NUCLEOTIDE SEQUENCE</scope>
</reference>
<evidence type="ECO:0000313" key="1">
    <source>
        <dbReference type="EMBL" id="CAI59832.1"/>
    </source>
</evidence>
<accession>Q4W1I2</accession>
<proteinExistence type="predicted"/>
<dbReference type="EMBL" id="AJ888304">
    <property type="protein sequence ID" value="CAI59832.1"/>
    <property type="molecule type" value="Genomic_DNA"/>
</dbReference>
<organism evidence="1">
    <name type="scientific">Staphylococcus aureus</name>
    <dbReference type="NCBI Taxonomy" id="1280"/>
    <lineage>
        <taxon>Bacteria</taxon>
        <taxon>Bacillati</taxon>
        <taxon>Bacillota</taxon>
        <taxon>Bacilli</taxon>
        <taxon>Bacillales</taxon>
        <taxon>Staphylococcaceae</taxon>
        <taxon>Staphylococcus</taxon>
    </lineage>
</organism>